<organism evidence="2 3">
    <name type="scientific">Allomyces macrogynus (strain ATCC 38327)</name>
    <name type="common">Allomyces javanicus var. macrogynus</name>
    <dbReference type="NCBI Taxonomy" id="578462"/>
    <lineage>
        <taxon>Eukaryota</taxon>
        <taxon>Fungi</taxon>
        <taxon>Fungi incertae sedis</taxon>
        <taxon>Blastocladiomycota</taxon>
        <taxon>Blastocladiomycetes</taxon>
        <taxon>Blastocladiales</taxon>
        <taxon>Blastocladiaceae</taxon>
        <taxon>Allomyces</taxon>
    </lineage>
</organism>
<feature type="region of interest" description="Disordered" evidence="1">
    <location>
        <begin position="2563"/>
        <end position="2585"/>
    </location>
</feature>
<feature type="region of interest" description="Disordered" evidence="1">
    <location>
        <begin position="2135"/>
        <end position="2155"/>
    </location>
</feature>
<feature type="compositionally biased region" description="Low complexity" evidence="1">
    <location>
        <begin position="3092"/>
        <end position="3104"/>
    </location>
</feature>
<feature type="compositionally biased region" description="Low complexity" evidence="1">
    <location>
        <begin position="276"/>
        <end position="300"/>
    </location>
</feature>
<feature type="region of interest" description="Disordered" evidence="1">
    <location>
        <begin position="3186"/>
        <end position="3205"/>
    </location>
</feature>
<feature type="compositionally biased region" description="Basic and acidic residues" evidence="1">
    <location>
        <begin position="406"/>
        <end position="415"/>
    </location>
</feature>
<feature type="region of interest" description="Disordered" evidence="1">
    <location>
        <begin position="3529"/>
        <end position="3556"/>
    </location>
</feature>
<feature type="region of interest" description="Disordered" evidence="1">
    <location>
        <begin position="1092"/>
        <end position="1121"/>
    </location>
</feature>
<sequence length="3970" mass="404186">MHRGAAPHDATSSAFPADWLAKDRALLRDTMSPTSSPSPPLPPVTRARSEDRQPLQDDRRSAWSSATTSAAAMDAASSPRAGASSARRTRSATRARSRARTAATVAAAAAGMPDAEDLERERHQFRLMRIREKTYDVNLVSTSMPTYEPLLDEYLQDHLNTPSIRHHLVSLGVIDEDGYIVDDRTFKYAQLALDRAERETDLERSAQQRDIDREVEVALRHAQENSATSRRLRGRGGDIWTKVTEHYAPRMAAAAAARAARSSSASPSASPPPTSPARATTASPTARATTAAPTAVSASAPLPPVPAHRIHASGISSRYNLQSSRTSSTAGTRADLAPTSAVWGTSTRPGSADIVRRPAGARAARAAVVPAAEARPKSANVRGRAATPGAEEDARRDPVAEFYNDYLKDEFDAPPHDVSTASLTSVGRGREPWGPNAQQSSAPRTPPRATSSWDAASESGSELTTTRPAHDRGPSPRTARGRRRCLRHCQTSGAGTRILAEAPTPTSHPDLVPTAIPKSPPAHLAETAVQYSDPRLFRDDAQQTQPVVFDSQTQTANKVARDAMVQIAANALESAQQTSETCVTARNVQTDAARTEEVGVQLVGPGMRGKGTSTAALVETAGAGTQVVSSRGVDSEVQADPAPRTETGVQASRRSTSARSIGAMTSNQALVTPQATTPEEAKALEASLLSIHAAFQQRDYHLVQHLGEDLVAKVTSVPQFDADPLRKAIVAEAYFAMSRAAYHAQDAESCETHLLLAFRYGVDAPELLKDLIRFKHRLIIEDERADAAAAGGSEDVAMDPAEFTRTENLLFEYIGNLGGDLGKIIRQVRISKRRASTNVIKAEPAAATPDAAAAPPPQPATPIKDPRRRSAATSPTGSKAALGSKSPSVASVRRTPSAGGAATPTRPVTASPYAESQLSKSLENVRASQSASKTDVRRASRAESMVADAPQGAMSRTASSAAARHCSGLGSGVVTAGSRASLARVNAAESAPAASAQDTTLMSRSEILAPGEARRDTAKSASASRPASAGKALRNPAMGSSRPSSKPATRTASVQDTAARAGSMRSLASFRGSAASFESAFDPLVPIAAPAGGADRPMSASKRAGSVQMEQEPQRGSARDVSASMVLQAESAAAVEELVKDEMVPAQEASATAHEVVDTVSAASVPADEPALNPALVAIPASVAASALLVKSAHEIASPKSTASHMDLAAATTVLPASVAGSQMLAENLHSAPTEQEPETAQQNAPTPAFAAAQQQAPVAATTAGTLVTPISSSRDTLAAHAPLPASVAASQNLVQGHDESTEHVRAAQSDSHLTAASASVALPASTAPSQVLAHRPVDGTAEARSEPIMAAPVAVKSRSTTSHENLARAAGVVALPASVAASQGLSGSHDTVASSARAHPPAPAGAPAPVVVGSGLLAGAAGVALLASVAAAVSHVPSRSTNDVSPAVHEGSPASAYDVPARPAASDNHLASAAGVALPVSVAASQDLGRSDDAASADHEYAPAGPTEEPMQPAISNDHLASAAGVVLPVSVAASQVLIRPGEPVASPVTEQAPAAPADTPLQPITSNDHLASAAGGALPAPVAASQVLARHDDSFASLIQDAQAAISNDHLTNIAGVTLPVSVTASQVLARGDDPVASPVHEQSPAAAVAPSQSAEHLASAIGAALPASVAASQTLARRDDPVASPIDQQSQEAPINALLQPASSGDFFASVAGIALSASVAASQTLARGDDVVLEQPLATTSQSPAQSSVGDDLLASAARVALPAFVAASQVLARSNDDISPGALAVALPASVAASQNLSAEVEPAPLRPSSSQPLARSRDSLDVAAGQALPASVAASQVLALSRALSPALFPALSNTTAHDHLMSAAVGIALPASVAASQMLTRDRDDAQSGDVTPPVPARQSSGHDQSVASAAGIASAAASTILAPPESDSAESRPMDVAAAGLQERAASEDQVARMAASMALPASVAASQTLTSRFDLLRDASELPLPLSVAASQHLGRSHTSVKVPTTEGTLIPLADTQLPAAQAETADATATEPRPSLPPVSQALTESRESMSGLAAGIALPASVAASQSLAPIGHLDVDPAAALLPAPRFASQTFSARHSRLVDVAAGAPLPDSVAASQMLVQEPRGADVESVPAASAEPAPLPAASSVDNVADRAAGIALPASVAASQTLAADRDSTEVPSVADPLTHSVHDIHDSLSAAAIAAQLPVSVAASQQLVADDVATALGAPLPTSVATSTQLLGPGTRSTSTSRIDLDVALNSQLPASVAASQTMAPDEPRLEARPQDEALVHDVPRGTEPEQGPTASSARDTNELDSIDPRLVAMPASVAASTVLFNGPDELALSPHSVPIPASVATSTVQLAGSAVIEPQAVSETGADQVPLPASVAASAAILASSSSTIAEAPADLSQLALPASVAASTLLLGDRDTSAAEQLDNATEACLIPLPASVASSQTLSGVAGLETTLSADPLGAPLPVSVAASTMSLRDLGLAATSIAGLAHGVPLPASVATSGALLNDTPSSLEEVRNENASSPRLVPLPASVAASMTLAAISDAVSTPQSDDTLEPGSPSESWSNNAVIERLPLKVSSDPASPRLVPLPASVAASMNSLADSRSRDVLASATLPGSVSAPLELLATSRSAKDDAVGPATETVGGDHDVFARGVPLPASVAASLSALNQPEPAPTANLSASDWSASARNDAVRAGFSSQVAKSQSFDFGQVPLPVSVAASREVIFTPPAQGIAPLGAVFPVNDEPAPDSDASAVHLPDSITSSLNVLNEGTPINASSDVETVYDYDAATLVPLPPSIAASMSSAVDADADANDEVVQPHTLALPASVAASLQLLRDTGSAESVASQAAQPASIPLPASVAASQMLTSEPVESHAPASSAPPCELMQSTILFEERARALEMEPRGEYLGDMHANVPLPDSLAPNLAESRQSGTMAAPQAEEFATVASRRELTQSTILLNERARALELEGGEYRGDMHANVPLPESTAPSLANLAGSGCDQSVPAGPVEAASLARRQLTQSTILFAQRAQDLDLDQVGGEYCGDMHANVPLPESMAPSLASLAGTSLYQSAPTDQTESAEPAETASASSRRELTRSTVLFEEHAQALDLDQRTEYHCDVHVNVPLPASMAPSLANLTRPNPLDSSVPAAMPRAESVQLANLPLPASVAASQTFAPERSRSSDASRTDVSMPASVLASGAVLTASTRAISTTLSQMPHDDSISDAHLAADPLRVQLPASVAASQQLVAAQSEERIDRELESDQSEPFLVPLPASVAASQALAFEGADAAATSLDRAVVEVKGSLSLLPSGNAQVHDAELVSPGCGQDEPSIEDSASQIDPEHVALPPSVGSSHASLLANEPPVPASRTGLLGSAAIEQAEVDAEQQLNPASFALPASVVASQRLAPSTRASRSRLMLEESRTLPETVPLPASVTASQTLTIVPGSFVDSLLAGAGTRPSFGSASLVPDATLDTSQLMSMSFPPNSALLDMLPTGDDFEGTRELQAMADWSLSTSNMDLPLPNSPPRQVARNDSDPAAREAAAVPLPLSTASSAAMSRAPSAGLSLAGSRSSVLARGTALPPSAAQSVALSTSGSQDLCIGELRVSTPVETHVDPNMARPSSGAAENRIRTKAASHDALAPRPQSPPTLPASKSPSRRSIRLAAETALPASTSSLADREPVEPAAPTTILSGLEEALAAPRSTFVANLAATEPGRRQGSAGSIRVTSKTRVDPAGVPLPASTYASTEVLSSQTGRQSPYAAASRTALSGARSAQNLAKSKLAQSASVPSLRAVESSALIAAAAGVALPASRSTVASRPGSAAHLPAASPQPNAEAKAPSRPASASVAASRSPRARILGPATADAPLPPPVLGSRDAVAVPPRRAPSQGLQFTASNAAYVPLPASVAGSRARLTDENETTPRHLVAKGKEEKEAVPAQVQLPASVAGSAQELRERGA</sequence>
<feature type="compositionally biased region" description="Basic and acidic residues" evidence="1">
    <location>
        <begin position="47"/>
        <end position="61"/>
    </location>
</feature>
<proteinExistence type="predicted"/>
<feature type="region of interest" description="Disordered" evidence="1">
    <location>
        <begin position="3726"/>
        <end position="3752"/>
    </location>
</feature>
<feature type="region of interest" description="Disordered" evidence="1">
    <location>
        <begin position="26"/>
        <end position="115"/>
    </location>
</feature>
<feature type="region of interest" description="Disordered" evidence="1">
    <location>
        <begin position="628"/>
        <end position="659"/>
    </location>
</feature>
<feature type="region of interest" description="Disordered" evidence="1">
    <location>
        <begin position="1490"/>
        <end position="1515"/>
    </location>
</feature>
<dbReference type="Proteomes" id="UP000054350">
    <property type="component" value="Unassembled WGS sequence"/>
</dbReference>
<feature type="region of interest" description="Disordered" evidence="1">
    <location>
        <begin position="1439"/>
        <end position="1462"/>
    </location>
</feature>
<feature type="compositionally biased region" description="Low complexity" evidence="1">
    <location>
        <begin position="842"/>
        <end position="853"/>
    </location>
</feature>
<feature type="region of interest" description="Disordered" evidence="1">
    <location>
        <begin position="3085"/>
        <end position="3109"/>
    </location>
</feature>
<dbReference type="EMBL" id="GG745377">
    <property type="protein sequence ID" value="KNE72207.1"/>
    <property type="molecule type" value="Genomic_DNA"/>
</dbReference>
<feature type="region of interest" description="Disordered" evidence="1">
    <location>
        <begin position="316"/>
        <end position="335"/>
    </location>
</feature>
<feature type="region of interest" description="Disordered" evidence="1">
    <location>
        <begin position="2030"/>
        <end position="2056"/>
    </location>
</feature>
<feature type="region of interest" description="Disordered" evidence="1">
    <location>
        <begin position="370"/>
        <end position="519"/>
    </location>
</feature>
<feature type="compositionally biased region" description="Basic and acidic residues" evidence="1">
    <location>
        <begin position="3192"/>
        <end position="3201"/>
    </location>
</feature>
<feature type="compositionally biased region" description="Low complexity" evidence="1">
    <location>
        <begin position="323"/>
        <end position="334"/>
    </location>
</feature>
<feature type="region of interest" description="Disordered" evidence="1">
    <location>
        <begin position="2276"/>
        <end position="2321"/>
    </location>
</feature>
<feature type="compositionally biased region" description="Polar residues" evidence="1">
    <location>
        <begin position="1041"/>
        <end position="1056"/>
    </location>
</feature>
<feature type="compositionally biased region" description="Basic and acidic residues" evidence="1">
    <location>
        <begin position="1490"/>
        <end position="1502"/>
    </location>
</feature>
<dbReference type="VEuPathDB" id="FungiDB:AMAG_16691"/>
<evidence type="ECO:0000313" key="3">
    <source>
        <dbReference type="Proteomes" id="UP000054350"/>
    </source>
</evidence>
<feature type="compositionally biased region" description="Polar residues" evidence="1">
    <location>
        <begin position="914"/>
        <end position="933"/>
    </location>
</feature>
<accession>A0A0L0TBR9</accession>
<feature type="compositionally biased region" description="Low complexity" evidence="1">
    <location>
        <begin position="1019"/>
        <end position="1032"/>
    </location>
</feature>
<reference evidence="2 3" key="1">
    <citation type="submission" date="2009-11" db="EMBL/GenBank/DDBJ databases">
        <title>Annotation of Allomyces macrogynus ATCC 38327.</title>
        <authorList>
            <consortium name="The Broad Institute Genome Sequencing Platform"/>
            <person name="Russ C."/>
            <person name="Cuomo C."/>
            <person name="Burger G."/>
            <person name="Gray M.W."/>
            <person name="Holland P.W.H."/>
            <person name="King N."/>
            <person name="Lang F.B.F."/>
            <person name="Roger A.J."/>
            <person name="Ruiz-Trillo I."/>
            <person name="Young S.K."/>
            <person name="Zeng Q."/>
            <person name="Gargeya S."/>
            <person name="Fitzgerald M."/>
            <person name="Haas B."/>
            <person name="Abouelleil A."/>
            <person name="Alvarado L."/>
            <person name="Arachchi H.M."/>
            <person name="Berlin A."/>
            <person name="Chapman S.B."/>
            <person name="Gearin G."/>
            <person name="Goldberg J."/>
            <person name="Griggs A."/>
            <person name="Gujja S."/>
            <person name="Hansen M."/>
            <person name="Heiman D."/>
            <person name="Howarth C."/>
            <person name="Larimer J."/>
            <person name="Lui A."/>
            <person name="MacDonald P.J.P."/>
            <person name="McCowen C."/>
            <person name="Montmayeur A."/>
            <person name="Murphy C."/>
            <person name="Neiman D."/>
            <person name="Pearson M."/>
            <person name="Priest M."/>
            <person name="Roberts A."/>
            <person name="Saif S."/>
            <person name="Shea T."/>
            <person name="Sisk P."/>
            <person name="Stolte C."/>
            <person name="Sykes S."/>
            <person name="Wortman J."/>
            <person name="Nusbaum C."/>
            <person name="Birren B."/>
        </authorList>
    </citation>
    <scope>NUCLEOTIDE SEQUENCE [LARGE SCALE GENOMIC DNA]</scope>
    <source>
        <strain evidence="2 3">ATCC 38327</strain>
    </source>
</reference>
<feature type="compositionally biased region" description="Polar residues" evidence="1">
    <location>
        <begin position="436"/>
        <end position="467"/>
    </location>
</feature>
<name>A0A0L0TBR9_ALLM3</name>
<feature type="compositionally biased region" description="Basic residues" evidence="1">
    <location>
        <begin position="87"/>
        <end position="99"/>
    </location>
</feature>
<feature type="region of interest" description="Disordered" evidence="1">
    <location>
        <begin position="252"/>
        <end position="309"/>
    </location>
</feature>
<feature type="region of interest" description="Disordered" evidence="1">
    <location>
        <begin position="3626"/>
        <end position="3672"/>
    </location>
</feature>
<dbReference type="eggNOG" id="ENOG502R5PB">
    <property type="taxonomic scope" value="Eukaryota"/>
</dbReference>
<dbReference type="OrthoDB" id="120976at2759"/>
<feature type="compositionally biased region" description="Basic and acidic residues" evidence="1">
    <location>
        <begin position="2285"/>
        <end position="2307"/>
    </location>
</feature>
<gene>
    <name evidence="2" type="ORF">AMAG_16691</name>
</gene>
<feature type="compositionally biased region" description="Low complexity" evidence="1">
    <location>
        <begin position="3847"/>
        <end position="3869"/>
    </location>
</feature>
<evidence type="ECO:0000313" key="2">
    <source>
        <dbReference type="EMBL" id="KNE72207.1"/>
    </source>
</evidence>
<feature type="compositionally biased region" description="Low complexity" evidence="1">
    <location>
        <begin position="2030"/>
        <end position="2041"/>
    </location>
</feature>
<feature type="region of interest" description="Disordered" evidence="1">
    <location>
        <begin position="841"/>
        <end position="959"/>
    </location>
</feature>
<dbReference type="OMA" id="AATSYQW"/>
<feature type="region of interest" description="Disordered" evidence="1">
    <location>
        <begin position="3829"/>
        <end position="3889"/>
    </location>
</feature>
<keyword evidence="3" id="KW-1185">Reference proteome</keyword>
<protein>
    <submittedName>
        <fullName evidence="2">Uncharacterized protein</fullName>
    </submittedName>
</protein>
<reference evidence="3" key="2">
    <citation type="submission" date="2009-11" db="EMBL/GenBank/DDBJ databases">
        <title>The Genome Sequence of Allomyces macrogynus strain ATCC 38327.</title>
        <authorList>
            <consortium name="The Broad Institute Genome Sequencing Platform"/>
            <person name="Russ C."/>
            <person name="Cuomo C."/>
            <person name="Shea T."/>
            <person name="Young S.K."/>
            <person name="Zeng Q."/>
            <person name="Koehrsen M."/>
            <person name="Haas B."/>
            <person name="Borodovsky M."/>
            <person name="Guigo R."/>
            <person name="Alvarado L."/>
            <person name="Berlin A."/>
            <person name="Borenstein D."/>
            <person name="Chen Z."/>
            <person name="Engels R."/>
            <person name="Freedman E."/>
            <person name="Gellesch M."/>
            <person name="Goldberg J."/>
            <person name="Griggs A."/>
            <person name="Gujja S."/>
            <person name="Heiman D."/>
            <person name="Hepburn T."/>
            <person name="Howarth C."/>
            <person name="Jen D."/>
            <person name="Larson L."/>
            <person name="Lewis B."/>
            <person name="Mehta T."/>
            <person name="Park D."/>
            <person name="Pearson M."/>
            <person name="Roberts A."/>
            <person name="Saif S."/>
            <person name="Shenoy N."/>
            <person name="Sisk P."/>
            <person name="Stolte C."/>
            <person name="Sykes S."/>
            <person name="Walk T."/>
            <person name="White J."/>
            <person name="Yandava C."/>
            <person name="Burger G."/>
            <person name="Gray M.W."/>
            <person name="Holland P.W.H."/>
            <person name="King N."/>
            <person name="Lang F.B.F."/>
            <person name="Roger A.J."/>
            <person name="Ruiz-Trillo I."/>
            <person name="Lander E."/>
            <person name="Nusbaum C."/>
        </authorList>
    </citation>
    <scope>NUCLEOTIDE SEQUENCE [LARGE SCALE GENOMIC DNA]</scope>
    <source>
        <strain evidence="3">ATCC 38327</strain>
    </source>
</reference>
<feature type="compositionally biased region" description="Low complexity" evidence="1">
    <location>
        <begin position="2139"/>
        <end position="2155"/>
    </location>
</feature>
<evidence type="ECO:0000256" key="1">
    <source>
        <dbReference type="SAM" id="MobiDB-lite"/>
    </source>
</evidence>
<feature type="region of interest" description="Disordered" evidence="1">
    <location>
        <begin position="1546"/>
        <end position="1566"/>
    </location>
</feature>
<feature type="compositionally biased region" description="Low complexity" evidence="1">
    <location>
        <begin position="62"/>
        <end position="86"/>
    </location>
</feature>
<feature type="region of interest" description="Disordered" evidence="1">
    <location>
        <begin position="1885"/>
        <end position="1916"/>
    </location>
</feature>
<feature type="compositionally biased region" description="Low complexity" evidence="1">
    <location>
        <begin position="252"/>
        <end position="268"/>
    </location>
</feature>
<feature type="region of interest" description="Disordered" evidence="1">
    <location>
        <begin position="1010"/>
        <end position="1060"/>
    </location>
</feature>
<feature type="compositionally biased region" description="Polar residues" evidence="1">
    <location>
        <begin position="647"/>
        <end position="659"/>
    </location>
</feature>
<feature type="compositionally biased region" description="Low complexity" evidence="1">
    <location>
        <begin position="100"/>
        <end position="110"/>
    </location>
</feature>